<comment type="caution">
    <text evidence="1">The sequence shown here is derived from an EMBL/GenBank/DDBJ whole genome shotgun (WGS) entry which is preliminary data.</text>
</comment>
<dbReference type="Proteomes" id="UP001515480">
    <property type="component" value="Unassembled WGS sequence"/>
</dbReference>
<evidence type="ECO:0000313" key="1">
    <source>
        <dbReference type="EMBL" id="KAL1525220.1"/>
    </source>
</evidence>
<gene>
    <name evidence="1" type="ORF">AB1Y20_020087</name>
</gene>
<dbReference type="AlphaFoldDB" id="A0AB34JX30"/>
<reference evidence="1 2" key="1">
    <citation type="journal article" date="2024" name="Science">
        <title>Giant polyketide synthase enzymes in the biosynthesis of giant marine polyether toxins.</title>
        <authorList>
            <person name="Fallon T.R."/>
            <person name="Shende V.V."/>
            <person name="Wierzbicki I.H."/>
            <person name="Pendleton A.L."/>
            <person name="Watervoot N.F."/>
            <person name="Auber R.P."/>
            <person name="Gonzalez D.J."/>
            <person name="Wisecaver J.H."/>
            <person name="Moore B.S."/>
        </authorList>
    </citation>
    <scope>NUCLEOTIDE SEQUENCE [LARGE SCALE GENOMIC DNA]</scope>
    <source>
        <strain evidence="1 2">12B1</strain>
    </source>
</reference>
<name>A0AB34JX30_PRYPA</name>
<protein>
    <submittedName>
        <fullName evidence="1">Uncharacterized protein</fullName>
    </submittedName>
</protein>
<evidence type="ECO:0000313" key="2">
    <source>
        <dbReference type="Proteomes" id="UP001515480"/>
    </source>
</evidence>
<dbReference type="EMBL" id="JBGBPQ010000004">
    <property type="protein sequence ID" value="KAL1525220.1"/>
    <property type="molecule type" value="Genomic_DNA"/>
</dbReference>
<accession>A0AB34JX30</accession>
<proteinExistence type="predicted"/>
<keyword evidence="2" id="KW-1185">Reference proteome</keyword>
<sequence length="91" mass="9745">MCRKTNCQVCGLYTWTGCGMHVKDALGNVSLDQRCPSWKTGAGSHKNDVSLHAHDCEAVSFDLKRQAAGTQMNGVMNLARTASPSLQGFSG</sequence>
<dbReference type="PROSITE" id="PS51257">
    <property type="entry name" value="PROKAR_LIPOPROTEIN"/>
    <property type="match status" value="1"/>
</dbReference>
<organism evidence="1 2">
    <name type="scientific">Prymnesium parvum</name>
    <name type="common">Toxic golden alga</name>
    <dbReference type="NCBI Taxonomy" id="97485"/>
    <lineage>
        <taxon>Eukaryota</taxon>
        <taxon>Haptista</taxon>
        <taxon>Haptophyta</taxon>
        <taxon>Prymnesiophyceae</taxon>
        <taxon>Prymnesiales</taxon>
        <taxon>Prymnesiaceae</taxon>
        <taxon>Prymnesium</taxon>
    </lineage>
</organism>